<reference evidence="2" key="1">
    <citation type="submission" date="2019-09" db="EMBL/GenBank/DDBJ databases">
        <title>Comparative Genomics of Leptospira interrogans Reveals Genome Plasticity - A Common Adaptive Strategy for Survival in Various Hosts.</title>
        <authorList>
            <person name="Ramli S.R."/>
            <person name="Bunk B."/>
            <person name="Goris M."/>
            <person name="Bhuju S."/>
            <person name="Jarek M."/>
            <person name="Sproer C."/>
            <person name="Mustakim S."/>
            <person name="Strommenger B."/>
            <person name="Pessler F."/>
        </authorList>
    </citation>
    <scope>NUCLEOTIDE SEQUENCE</scope>
    <source>
        <strain evidence="2">1489</strain>
        <plasmid evidence="2">p7</plasmid>
    </source>
</reference>
<evidence type="ECO:0000313" key="2">
    <source>
        <dbReference type="EMBL" id="QOI53295.1"/>
    </source>
</evidence>
<proteinExistence type="predicted"/>
<protein>
    <submittedName>
        <fullName evidence="2">Uncharacterized protein</fullName>
    </submittedName>
</protein>
<dbReference type="EMBL" id="CP043899">
    <property type="protein sequence ID" value="QOI53295.1"/>
    <property type="molecule type" value="Genomic_DNA"/>
</dbReference>
<organism evidence="2 3">
    <name type="scientific">Leptospira interrogans serovar Bataviae</name>
    <dbReference type="NCBI Taxonomy" id="312175"/>
    <lineage>
        <taxon>Bacteria</taxon>
        <taxon>Pseudomonadati</taxon>
        <taxon>Spirochaetota</taxon>
        <taxon>Spirochaetia</taxon>
        <taxon>Leptospirales</taxon>
        <taxon>Leptospiraceae</taxon>
        <taxon>Leptospira</taxon>
    </lineage>
</organism>
<geneLocation type="plasmid" evidence="2 3">
    <name>p7</name>
</geneLocation>
<name>A0AAP9WQI4_LEPIR</name>
<keyword evidence="2" id="KW-0614">Plasmid</keyword>
<dbReference type="Proteomes" id="UP000663255">
    <property type="component" value="Plasmid p7"/>
</dbReference>
<accession>A0AAP9WQI4</accession>
<keyword evidence="1" id="KW-0175">Coiled coil</keyword>
<evidence type="ECO:0000256" key="1">
    <source>
        <dbReference type="SAM" id="Coils"/>
    </source>
</evidence>
<gene>
    <name evidence="2" type="ORF">Lepto1489_23390</name>
</gene>
<evidence type="ECO:0000313" key="3">
    <source>
        <dbReference type="Proteomes" id="UP000663255"/>
    </source>
</evidence>
<feature type="coiled-coil region" evidence="1">
    <location>
        <begin position="52"/>
        <end position="82"/>
    </location>
</feature>
<dbReference type="AlphaFoldDB" id="A0AAP9WQI4"/>
<sequence length="224" mass="25528">MSNKMKNSQELFNKVAKKYESSVAFKLAIAAIPKIGGLIDILLSTKASELSNNRIETLIQNLSRKMDQIENYKIKMSFLNSEEFYDLFVQAAIATIKTRSILKIQEYATILVSSIITEINDQFTYEDYMNVLISLTEKELIFMKAIYDELKNPADYKIISENVLLQLIERKNLPKADPNFIIGRLVSMGLITEFKADVIGYGGGVYEMTLAFRELMEAINLHVD</sequence>
<dbReference type="RefSeq" id="WP_192505229.1">
    <property type="nucleotide sequence ID" value="NZ_CP043899.1"/>
</dbReference>